<sequence length="263" mass="30204">MKIIVTADIHYGVGNNEPIVKKFAQKIIRTKADVLILVGDTYAIDQKLLVECLELFQGFKGDKLLVAGNHDLWTTEGSSLTIYGKVIPKIAKKCGFHFLDQKPFIKGGVGFVGSIGWYDYSFRDLTLSIPKQYYLEKRWPEVVNWNDRSYVRLGMSDEVFTKRVNQKLKRHLRKVNKQVSTIICATHLVPFYELLRTTHTSIDKFLNGFSGSEETGRIIKSFLKVKYVFCGHTHQKKEAKIGDIVCVNIGSDYLRKRYEMIDI</sequence>
<organism evidence="2 3">
    <name type="scientific">Candidatus Curtissbacteria bacterium RIFCSPLOWO2_01_FULL_37_9</name>
    <dbReference type="NCBI Taxonomy" id="1797724"/>
    <lineage>
        <taxon>Bacteria</taxon>
        <taxon>Candidatus Curtissiibacteriota</taxon>
    </lineage>
</organism>
<dbReference type="GO" id="GO:0016787">
    <property type="term" value="F:hydrolase activity"/>
    <property type="evidence" value="ECO:0007669"/>
    <property type="project" value="InterPro"/>
</dbReference>
<gene>
    <name evidence="2" type="ORF">A3A48_00895</name>
</gene>
<dbReference type="InterPro" id="IPR004843">
    <property type="entry name" value="Calcineurin-like_PHP"/>
</dbReference>
<dbReference type="AlphaFoldDB" id="A0A1F5GSN7"/>
<dbReference type="InterPro" id="IPR029052">
    <property type="entry name" value="Metallo-depent_PP-like"/>
</dbReference>
<protein>
    <recommendedName>
        <fullName evidence="1">Calcineurin-like phosphoesterase domain-containing protein</fullName>
    </recommendedName>
</protein>
<dbReference type="STRING" id="1797724.A3A48_00895"/>
<accession>A0A1F5GSN7</accession>
<reference evidence="2 3" key="1">
    <citation type="journal article" date="2016" name="Nat. Commun.">
        <title>Thousands of microbial genomes shed light on interconnected biogeochemical processes in an aquifer system.</title>
        <authorList>
            <person name="Anantharaman K."/>
            <person name="Brown C.T."/>
            <person name="Hug L.A."/>
            <person name="Sharon I."/>
            <person name="Castelle C.J."/>
            <person name="Probst A.J."/>
            <person name="Thomas B.C."/>
            <person name="Singh A."/>
            <person name="Wilkins M.J."/>
            <person name="Karaoz U."/>
            <person name="Brodie E.L."/>
            <person name="Williams K.H."/>
            <person name="Hubbard S.S."/>
            <person name="Banfield J.F."/>
        </authorList>
    </citation>
    <scope>NUCLEOTIDE SEQUENCE [LARGE SCALE GENOMIC DNA]</scope>
</reference>
<evidence type="ECO:0000259" key="1">
    <source>
        <dbReference type="Pfam" id="PF00149"/>
    </source>
</evidence>
<evidence type="ECO:0000313" key="3">
    <source>
        <dbReference type="Proteomes" id="UP000178336"/>
    </source>
</evidence>
<comment type="caution">
    <text evidence="2">The sequence shown here is derived from an EMBL/GenBank/DDBJ whole genome shotgun (WGS) entry which is preliminary data.</text>
</comment>
<dbReference type="EMBL" id="MFBN01000037">
    <property type="protein sequence ID" value="OGD94874.1"/>
    <property type="molecule type" value="Genomic_DNA"/>
</dbReference>
<dbReference type="Pfam" id="PF00149">
    <property type="entry name" value="Metallophos"/>
    <property type="match status" value="1"/>
</dbReference>
<dbReference type="PANTHER" id="PTHR36492:SF2">
    <property type="entry name" value="[ACYL-CARRIER-PROTEIN] PHOSPHODIESTERASE PPTH"/>
    <property type="match status" value="1"/>
</dbReference>
<evidence type="ECO:0000313" key="2">
    <source>
        <dbReference type="EMBL" id="OGD94874.1"/>
    </source>
</evidence>
<dbReference type="SUPFAM" id="SSF56300">
    <property type="entry name" value="Metallo-dependent phosphatases"/>
    <property type="match status" value="1"/>
</dbReference>
<dbReference type="PANTHER" id="PTHR36492">
    <property type="match status" value="1"/>
</dbReference>
<name>A0A1F5GSN7_9BACT</name>
<dbReference type="InterPro" id="IPR052963">
    <property type="entry name" value="Pantetheine_PDE"/>
</dbReference>
<dbReference type="Gene3D" id="3.60.21.10">
    <property type="match status" value="1"/>
</dbReference>
<dbReference type="Proteomes" id="UP000178336">
    <property type="component" value="Unassembled WGS sequence"/>
</dbReference>
<proteinExistence type="predicted"/>
<feature type="domain" description="Calcineurin-like phosphoesterase" evidence="1">
    <location>
        <begin position="1"/>
        <end position="235"/>
    </location>
</feature>